<evidence type="ECO:0000259" key="1">
    <source>
        <dbReference type="SMART" id="SM00421"/>
    </source>
</evidence>
<sequence length="306" mass="33753">MSLTGLGLTAEQERVYRELLRTRPSVSSRAGGAGAVGPVLTELRLLGLVDENLSAVPPAAAVDLLVRRRITQAQKQFEGIAAAWDAVRELSEEQRTGRPAGLIELLSNGPETARRINALLTDRPGEFSALRTDVLHDESRLASVRHGRLLIAGLRSRTVFPAHALDDPRQAAHASRQHALGELHRVTAEPVWPLTLVNRSVAFVPADLSAPETGVLQIRRTGVVRILAEVFDGIWDRARDLDQLPVSPDERRVLRALTRYDTDESAARALNVSVRKFRAHVADLMDRLGARTRFQAALLAKERNWL</sequence>
<dbReference type="InterPro" id="IPR000792">
    <property type="entry name" value="Tscrpt_reg_LuxR_C"/>
</dbReference>
<dbReference type="InterPro" id="IPR036388">
    <property type="entry name" value="WH-like_DNA-bd_sf"/>
</dbReference>
<proteinExistence type="predicted"/>
<reference evidence="2 3" key="1">
    <citation type="submission" date="2022-11" db="EMBL/GenBank/DDBJ databases">
        <title>Genome Sequencing of Nocardia sp. ON39_IFM12276 and assembly.</title>
        <authorList>
            <person name="Shimojima M."/>
            <person name="Toyokawa M."/>
            <person name="Uesaka K."/>
        </authorList>
    </citation>
    <scope>NUCLEOTIDE SEQUENCE [LARGE SCALE GENOMIC DNA]</scope>
    <source>
        <strain evidence="2 3">IFM 12276</strain>
    </source>
</reference>
<evidence type="ECO:0000313" key="2">
    <source>
        <dbReference type="EMBL" id="BDU00560.1"/>
    </source>
</evidence>
<name>A0ABM8CZR4_9NOCA</name>
<dbReference type="Gene3D" id="1.10.10.10">
    <property type="entry name" value="Winged helix-like DNA-binding domain superfamily/Winged helix DNA-binding domain"/>
    <property type="match status" value="1"/>
</dbReference>
<dbReference type="Proteomes" id="UP001317870">
    <property type="component" value="Chromosome"/>
</dbReference>
<dbReference type="SMART" id="SM00421">
    <property type="entry name" value="HTH_LUXR"/>
    <property type="match status" value="1"/>
</dbReference>
<feature type="domain" description="HTH luxR-type" evidence="1">
    <location>
        <begin position="243"/>
        <end position="300"/>
    </location>
</feature>
<keyword evidence="3" id="KW-1185">Reference proteome</keyword>
<gene>
    <name evidence="2" type="ORF">IFM12276_35880</name>
</gene>
<dbReference type="SUPFAM" id="SSF46894">
    <property type="entry name" value="C-terminal effector domain of the bipartite response regulators"/>
    <property type="match status" value="1"/>
</dbReference>
<accession>A0ABM8CZR4</accession>
<dbReference type="RefSeq" id="WP_281873396.1">
    <property type="nucleotide sequence ID" value="NZ_AP026976.1"/>
</dbReference>
<protein>
    <recommendedName>
        <fullName evidence="1">HTH luxR-type domain-containing protein</fullName>
    </recommendedName>
</protein>
<evidence type="ECO:0000313" key="3">
    <source>
        <dbReference type="Proteomes" id="UP001317870"/>
    </source>
</evidence>
<dbReference type="InterPro" id="IPR016032">
    <property type="entry name" value="Sig_transdc_resp-reg_C-effctor"/>
</dbReference>
<dbReference type="EMBL" id="AP026978">
    <property type="protein sequence ID" value="BDU00560.1"/>
    <property type="molecule type" value="Genomic_DNA"/>
</dbReference>
<organism evidence="2 3">
    <name type="scientific">Nocardia sputorum</name>
    <dbReference type="NCBI Taxonomy" id="2984338"/>
    <lineage>
        <taxon>Bacteria</taxon>
        <taxon>Bacillati</taxon>
        <taxon>Actinomycetota</taxon>
        <taxon>Actinomycetes</taxon>
        <taxon>Mycobacteriales</taxon>
        <taxon>Nocardiaceae</taxon>
        <taxon>Nocardia</taxon>
    </lineage>
</organism>